<evidence type="ECO:0000256" key="1">
    <source>
        <dbReference type="SAM" id="MobiDB-lite"/>
    </source>
</evidence>
<proteinExistence type="predicted"/>
<feature type="compositionally biased region" description="Low complexity" evidence="1">
    <location>
        <begin position="10"/>
        <end position="25"/>
    </location>
</feature>
<evidence type="ECO:0000313" key="2">
    <source>
        <dbReference type="EMBL" id="GBG81651.1"/>
    </source>
</evidence>
<evidence type="ECO:0008006" key="4">
    <source>
        <dbReference type="Google" id="ProtNLM"/>
    </source>
</evidence>
<accession>A0A388LHB7</accession>
<sequence length="540" mass="58909">MPLPGHHPRAPSATCPSSTSTRPPCTWSFVDVLLRPRSRRSRFADEMAPRNASGKGRKDSGVGDGGGTQKCRGHVPKSKRQLVDEANAEHNDDFQGEEVVTVDPQGRAGAMRLGFGRDGVSREQLSAIKQSLVVGGVGMLPRTSKAAGVVITEARVSMQLPAVVGQGHPRQPLPLQQAGASGGGKAPSTEKGDATVSGTRTAVADHSSRSVVAEAAEEARIDDVRHDDGRRDGKREGDDDDDHPLVTRLKGTAKEDDVEERSKLWVDCNAFKGQGPGKQLREAVGDCAGYFVAIANGDAGAEPPAILVTPPNDVPRFKIEGPAQRELALRRALNVEKLVLRTIHGWIFKSSLRSTGFARAESYISVDLATNVARAVWQGYEWSKVVSPALVYHTLAMKMDVPLWFAGLKIVDRPEDDDMAARQEATVLRVADCWTDAVWCGQWADGGRVKQERLSQLADCLWALLSACMWIMRTGGDDDRSHYEAWFYASMVAKPTMIVAGSYIFNWRRHIVDTANLVLDRIGKAHLTLGDYPHCIPEWR</sequence>
<dbReference type="EMBL" id="BFEA01000381">
    <property type="protein sequence ID" value="GBG81651.1"/>
    <property type="molecule type" value="Genomic_DNA"/>
</dbReference>
<reference evidence="2 3" key="1">
    <citation type="journal article" date="2018" name="Cell">
        <title>The Chara Genome: Secondary Complexity and Implications for Plant Terrestrialization.</title>
        <authorList>
            <person name="Nishiyama T."/>
            <person name="Sakayama H."/>
            <person name="Vries J.D."/>
            <person name="Buschmann H."/>
            <person name="Saint-Marcoux D."/>
            <person name="Ullrich K.K."/>
            <person name="Haas F.B."/>
            <person name="Vanderstraeten L."/>
            <person name="Becker D."/>
            <person name="Lang D."/>
            <person name="Vosolsobe S."/>
            <person name="Rombauts S."/>
            <person name="Wilhelmsson P.K.I."/>
            <person name="Janitza P."/>
            <person name="Kern R."/>
            <person name="Heyl A."/>
            <person name="Rumpler F."/>
            <person name="Villalobos L.I.A.C."/>
            <person name="Clay J.M."/>
            <person name="Skokan R."/>
            <person name="Toyoda A."/>
            <person name="Suzuki Y."/>
            <person name="Kagoshima H."/>
            <person name="Schijlen E."/>
            <person name="Tajeshwar N."/>
            <person name="Catarino B."/>
            <person name="Hetherington A.J."/>
            <person name="Saltykova A."/>
            <person name="Bonnot C."/>
            <person name="Breuninger H."/>
            <person name="Symeonidi A."/>
            <person name="Radhakrishnan G.V."/>
            <person name="Van Nieuwerburgh F."/>
            <person name="Deforce D."/>
            <person name="Chang C."/>
            <person name="Karol K.G."/>
            <person name="Hedrich R."/>
            <person name="Ulvskov P."/>
            <person name="Glockner G."/>
            <person name="Delwiche C.F."/>
            <person name="Petrasek J."/>
            <person name="Van de Peer Y."/>
            <person name="Friml J."/>
            <person name="Beilby M."/>
            <person name="Dolan L."/>
            <person name="Kohara Y."/>
            <person name="Sugano S."/>
            <person name="Fujiyama A."/>
            <person name="Delaux P.-M."/>
            <person name="Quint M."/>
            <person name="TheiBen G."/>
            <person name="Hagemann M."/>
            <person name="Harholt J."/>
            <person name="Dunand C."/>
            <person name="Zachgo S."/>
            <person name="Langdale J."/>
            <person name="Maumus F."/>
            <person name="Straeten D.V.D."/>
            <person name="Gould S.B."/>
            <person name="Rensing S.A."/>
        </authorList>
    </citation>
    <scope>NUCLEOTIDE SEQUENCE [LARGE SCALE GENOMIC DNA]</scope>
    <source>
        <strain evidence="2 3">S276</strain>
    </source>
</reference>
<feature type="region of interest" description="Disordered" evidence="1">
    <location>
        <begin position="38"/>
        <end position="79"/>
    </location>
</feature>
<gene>
    <name evidence="2" type="ORF">CBR_g32645</name>
</gene>
<feature type="compositionally biased region" description="Basic and acidic residues" evidence="1">
    <location>
        <begin position="217"/>
        <end position="237"/>
    </location>
</feature>
<dbReference type="Gramene" id="GBG81651">
    <property type="protein sequence ID" value="GBG81651"/>
    <property type="gene ID" value="CBR_g32645"/>
</dbReference>
<dbReference type="AlphaFoldDB" id="A0A388LHB7"/>
<feature type="region of interest" description="Disordered" evidence="1">
    <location>
        <begin position="1"/>
        <end position="25"/>
    </location>
</feature>
<keyword evidence="3" id="KW-1185">Reference proteome</keyword>
<comment type="caution">
    <text evidence="2">The sequence shown here is derived from an EMBL/GenBank/DDBJ whole genome shotgun (WGS) entry which is preliminary data.</text>
</comment>
<evidence type="ECO:0000313" key="3">
    <source>
        <dbReference type="Proteomes" id="UP000265515"/>
    </source>
</evidence>
<feature type="region of interest" description="Disordered" evidence="1">
    <location>
        <begin position="165"/>
        <end position="254"/>
    </location>
</feature>
<dbReference type="Proteomes" id="UP000265515">
    <property type="component" value="Unassembled WGS sequence"/>
</dbReference>
<protein>
    <recommendedName>
        <fullName evidence="4">Reverse transcriptase domain-containing protein</fullName>
    </recommendedName>
</protein>
<organism evidence="2 3">
    <name type="scientific">Chara braunii</name>
    <name type="common">Braun's stonewort</name>
    <dbReference type="NCBI Taxonomy" id="69332"/>
    <lineage>
        <taxon>Eukaryota</taxon>
        <taxon>Viridiplantae</taxon>
        <taxon>Streptophyta</taxon>
        <taxon>Charophyceae</taxon>
        <taxon>Charales</taxon>
        <taxon>Characeae</taxon>
        <taxon>Chara</taxon>
    </lineage>
</organism>
<name>A0A388LHB7_CHABU</name>